<evidence type="ECO:0000256" key="1">
    <source>
        <dbReference type="SAM" id="SignalP"/>
    </source>
</evidence>
<organism evidence="2 3">
    <name type="scientific">Xenopus laevis</name>
    <name type="common">African clawed frog</name>
    <dbReference type="NCBI Taxonomy" id="8355"/>
    <lineage>
        <taxon>Eukaryota</taxon>
        <taxon>Metazoa</taxon>
        <taxon>Chordata</taxon>
        <taxon>Craniata</taxon>
        <taxon>Vertebrata</taxon>
        <taxon>Euteleostomi</taxon>
        <taxon>Amphibia</taxon>
        <taxon>Batrachia</taxon>
        <taxon>Anura</taxon>
        <taxon>Pipoidea</taxon>
        <taxon>Pipidae</taxon>
        <taxon>Xenopodinae</taxon>
        <taxon>Xenopus</taxon>
        <taxon>Xenopus</taxon>
    </lineage>
</organism>
<sequence length="78" mass="8560">MVWPHHHLGSCSSTFCLACCCFSGEGLSSILGSRRWLIRLSCLTQLSKWVCTCHIPSPRCMACNIHGITASLPQRAPT</sequence>
<name>A0A974H6Y1_XENLA</name>
<dbReference type="Proteomes" id="UP000694892">
    <property type="component" value="Chromosome 8S"/>
</dbReference>
<reference evidence="3" key="1">
    <citation type="journal article" date="2016" name="Nature">
        <title>Genome evolution in the allotetraploid frog Xenopus laevis.</title>
        <authorList>
            <person name="Session A.M."/>
            <person name="Uno Y."/>
            <person name="Kwon T."/>
            <person name="Chapman J.A."/>
            <person name="Toyoda A."/>
            <person name="Takahashi S."/>
            <person name="Fukui A."/>
            <person name="Hikosaka A."/>
            <person name="Suzuki A."/>
            <person name="Kondo M."/>
            <person name="van Heeringen S.J."/>
            <person name="Quigley I."/>
            <person name="Heinz S."/>
            <person name="Ogino H."/>
            <person name="Ochi H."/>
            <person name="Hellsten U."/>
            <person name="Lyons J.B."/>
            <person name="Simakov O."/>
            <person name="Putnam N."/>
            <person name="Stites J."/>
            <person name="Kuroki Y."/>
            <person name="Tanaka T."/>
            <person name="Michiue T."/>
            <person name="Watanabe M."/>
            <person name="Bogdanovic O."/>
            <person name="Lister R."/>
            <person name="Georgiou G."/>
            <person name="Paranjpe S.S."/>
            <person name="van Kruijsbergen I."/>
            <person name="Shu S."/>
            <person name="Carlson J."/>
            <person name="Kinoshita T."/>
            <person name="Ohta Y."/>
            <person name="Mawaribuchi S."/>
            <person name="Jenkins J."/>
            <person name="Grimwood J."/>
            <person name="Schmutz J."/>
            <person name="Mitros T."/>
            <person name="Mozaffari S.V."/>
            <person name="Suzuki Y."/>
            <person name="Haramoto Y."/>
            <person name="Yamamoto T.S."/>
            <person name="Takagi C."/>
            <person name="Heald R."/>
            <person name="Miller K."/>
            <person name="Haudenschild C."/>
            <person name="Kitzman J."/>
            <person name="Nakayama T."/>
            <person name="Izutsu Y."/>
            <person name="Robert J."/>
            <person name="Fortriede J."/>
            <person name="Burns K."/>
            <person name="Lotay V."/>
            <person name="Karimi K."/>
            <person name="Yasuoka Y."/>
            <person name="Dichmann D.S."/>
            <person name="Flajnik M.F."/>
            <person name="Houston D.W."/>
            <person name="Shendure J."/>
            <person name="DuPasquier L."/>
            <person name="Vize P.D."/>
            <person name="Zorn A.M."/>
            <person name="Ito M."/>
            <person name="Marcotte E.M."/>
            <person name="Wallingford J.B."/>
            <person name="Ito Y."/>
            <person name="Asashima M."/>
            <person name="Ueno N."/>
            <person name="Matsuda Y."/>
            <person name="Veenstra G.J."/>
            <person name="Fujiyama A."/>
            <person name="Harland R.M."/>
            <person name="Taira M."/>
            <person name="Rokhsar D.S."/>
        </authorList>
    </citation>
    <scope>NUCLEOTIDE SEQUENCE [LARGE SCALE GENOMIC DNA]</scope>
    <source>
        <strain evidence="3">J</strain>
    </source>
</reference>
<dbReference type="EMBL" id="CM004481">
    <property type="protein sequence ID" value="OCT66601.1"/>
    <property type="molecule type" value="Genomic_DNA"/>
</dbReference>
<keyword evidence="1" id="KW-0732">Signal</keyword>
<evidence type="ECO:0000313" key="2">
    <source>
        <dbReference type="EMBL" id="OCT66601.1"/>
    </source>
</evidence>
<gene>
    <name evidence="2" type="ORF">XELAEV_18042854mg</name>
</gene>
<dbReference type="AlphaFoldDB" id="A0A974H6Y1"/>
<protein>
    <recommendedName>
        <fullName evidence="4">Secreted protein</fullName>
    </recommendedName>
</protein>
<accession>A0A974H6Y1</accession>
<evidence type="ECO:0000313" key="3">
    <source>
        <dbReference type="Proteomes" id="UP000694892"/>
    </source>
</evidence>
<proteinExistence type="predicted"/>
<feature type="signal peptide" evidence="1">
    <location>
        <begin position="1"/>
        <end position="18"/>
    </location>
</feature>
<evidence type="ECO:0008006" key="4">
    <source>
        <dbReference type="Google" id="ProtNLM"/>
    </source>
</evidence>
<feature type="chain" id="PRO_5036757208" description="Secreted protein" evidence="1">
    <location>
        <begin position="19"/>
        <end position="78"/>
    </location>
</feature>